<dbReference type="PANTHER" id="PTHR35046">
    <property type="entry name" value="ZINC KNUCKLE (CCHC-TYPE) FAMILY PROTEIN"/>
    <property type="match status" value="1"/>
</dbReference>
<protein>
    <submittedName>
        <fullName evidence="1">Uncharacterized protein</fullName>
    </submittedName>
</protein>
<dbReference type="InterPro" id="IPR043502">
    <property type="entry name" value="DNA/RNA_pol_sf"/>
</dbReference>
<dbReference type="OrthoDB" id="1747743at2759"/>
<keyword evidence="2" id="KW-1185">Reference proteome</keyword>
<dbReference type="AlphaFoldDB" id="A0A371I510"/>
<accession>A0A371I510</accession>
<proteinExistence type="predicted"/>
<dbReference type="SUPFAM" id="SSF56672">
    <property type="entry name" value="DNA/RNA polymerases"/>
    <property type="match status" value="1"/>
</dbReference>
<feature type="non-terminal residue" evidence="1">
    <location>
        <position position="1"/>
    </location>
</feature>
<gene>
    <name evidence="1" type="ORF">CR513_05429</name>
</gene>
<dbReference type="Proteomes" id="UP000257109">
    <property type="component" value="Unassembled WGS sequence"/>
</dbReference>
<dbReference type="EMBL" id="QJKJ01000909">
    <property type="protein sequence ID" value="RDY10099.1"/>
    <property type="molecule type" value="Genomic_DNA"/>
</dbReference>
<comment type="caution">
    <text evidence="1">The sequence shown here is derived from an EMBL/GenBank/DDBJ whole genome shotgun (WGS) entry which is preliminary data.</text>
</comment>
<evidence type="ECO:0000313" key="1">
    <source>
        <dbReference type="EMBL" id="RDY10099.1"/>
    </source>
</evidence>
<dbReference type="PANTHER" id="PTHR35046:SF9">
    <property type="entry name" value="RNA-DIRECTED DNA POLYMERASE"/>
    <property type="match status" value="1"/>
</dbReference>
<evidence type="ECO:0000313" key="2">
    <source>
        <dbReference type="Proteomes" id="UP000257109"/>
    </source>
</evidence>
<name>A0A371I510_MUCPR</name>
<organism evidence="1 2">
    <name type="scientific">Mucuna pruriens</name>
    <name type="common">Velvet bean</name>
    <name type="synonym">Dolichos pruriens</name>
    <dbReference type="NCBI Taxonomy" id="157652"/>
    <lineage>
        <taxon>Eukaryota</taxon>
        <taxon>Viridiplantae</taxon>
        <taxon>Streptophyta</taxon>
        <taxon>Embryophyta</taxon>
        <taxon>Tracheophyta</taxon>
        <taxon>Spermatophyta</taxon>
        <taxon>Magnoliopsida</taxon>
        <taxon>eudicotyledons</taxon>
        <taxon>Gunneridae</taxon>
        <taxon>Pentapetalae</taxon>
        <taxon>rosids</taxon>
        <taxon>fabids</taxon>
        <taxon>Fabales</taxon>
        <taxon>Fabaceae</taxon>
        <taxon>Papilionoideae</taxon>
        <taxon>50 kb inversion clade</taxon>
        <taxon>NPAAA clade</taxon>
        <taxon>indigoferoid/millettioid clade</taxon>
        <taxon>Phaseoleae</taxon>
        <taxon>Mucuna</taxon>
    </lineage>
</organism>
<sequence length="226" mass="25541">MEIAMIKLNVEEDRKATTNNKAITNPKEDVQAKYSNTPPKGKIDTNTSYRSRDIKCFMCQGVGQISSQCRNKRAMIMIDNGDIKSESSSDDEMPPLEDCSDVEVTKPVYGVVLVTRRALSIQPKEDDDVDQHKHIFCTRCHINGKVSIDVFLQEVSHGLPPLRGIEHQIDLIPSSPIPNRLAYRKYPKEIKEIQKQVNELLQKGFVKKSLSPCSIPMILVLKKYGT</sequence>
<dbReference type="Gene3D" id="3.10.10.10">
    <property type="entry name" value="HIV Type 1 Reverse Transcriptase, subunit A, domain 1"/>
    <property type="match status" value="1"/>
</dbReference>
<reference evidence="1" key="1">
    <citation type="submission" date="2018-05" db="EMBL/GenBank/DDBJ databases">
        <title>Draft genome of Mucuna pruriens seed.</title>
        <authorList>
            <person name="Nnadi N.E."/>
            <person name="Vos R."/>
            <person name="Hasami M.H."/>
            <person name="Devisetty U.K."/>
            <person name="Aguiy J.C."/>
        </authorList>
    </citation>
    <scope>NUCLEOTIDE SEQUENCE [LARGE SCALE GENOMIC DNA]</scope>
    <source>
        <strain evidence="1">JCA_2017</strain>
    </source>
</reference>